<feature type="transmembrane region" description="Helical" evidence="1">
    <location>
        <begin position="141"/>
        <end position="160"/>
    </location>
</feature>
<keyword evidence="1" id="KW-1133">Transmembrane helix</keyword>
<keyword evidence="1" id="KW-0812">Transmembrane</keyword>
<protein>
    <recommendedName>
        <fullName evidence="4">Alkaline phytoceramidase</fullName>
    </recommendedName>
</protein>
<feature type="transmembrane region" description="Helical" evidence="1">
    <location>
        <begin position="56"/>
        <end position="73"/>
    </location>
</feature>
<comment type="caution">
    <text evidence="2">The sequence shown here is derived from an EMBL/GenBank/DDBJ whole genome shotgun (WGS) entry which is preliminary data.</text>
</comment>
<reference evidence="2 3" key="1">
    <citation type="submission" date="2018-10" db="EMBL/GenBank/DDBJ databases">
        <title>Draft genome of Fastidiocella sp. strain 375T, a bacterium isolated from a karstic cave dripping water.</title>
        <authorList>
            <person name="Coelho C."/>
            <person name="Verissimo A."/>
            <person name="Tiago I."/>
        </authorList>
    </citation>
    <scope>NUCLEOTIDE SEQUENCE [LARGE SCALE GENOMIC DNA]</scope>
    <source>
        <strain evidence="2 3">CAVE-375</strain>
    </source>
</reference>
<keyword evidence="3" id="KW-1185">Reference proteome</keyword>
<evidence type="ECO:0000313" key="3">
    <source>
        <dbReference type="Proteomes" id="UP000290682"/>
    </source>
</evidence>
<dbReference type="PANTHER" id="PTHR34368:SF1">
    <property type="entry name" value="OS01G0962200 PROTEIN"/>
    <property type="match status" value="1"/>
</dbReference>
<feature type="transmembrane region" description="Helical" evidence="1">
    <location>
        <begin position="85"/>
        <end position="104"/>
    </location>
</feature>
<accession>A0ABY0FAF4</accession>
<dbReference type="Proteomes" id="UP000290682">
    <property type="component" value="Unassembled WGS sequence"/>
</dbReference>
<evidence type="ECO:0000313" key="2">
    <source>
        <dbReference type="EMBL" id="RXZ42445.1"/>
    </source>
</evidence>
<dbReference type="RefSeq" id="WP_129213246.1">
    <property type="nucleotide sequence ID" value="NZ_REGR01000014.1"/>
</dbReference>
<feature type="transmembrane region" description="Helical" evidence="1">
    <location>
        <begin position="195"/>
        <end position="217"/>
    </location>
</feature>
<dbReference type="PANTHER" id="PTHR34368">
    <property type="entry name" value="OS01G0962200 PROTEIN"/>
    <property type="match status" value="1"/>
</dbReference>
<feature type="transmembrane region" description="Helical" evidence="1">
    <location>
        <begin position="166"/>
        <end position="183"/>
    </location>
</feature>
<evidence type="ECO:0000256" key="1">
    <source>
        <dbReference type="SAM" id="Phobius"/>
    </source>
</evidence>
<sequence>MKTTIAPRPLALIALAIALAALTVWLSPLALPAGYHAFADRRALFGLPNAADVLSNAGFALVGILGLAELFRGRLAVARAALPGYALFFAALVPTALGSAWYHLAPDDARLFWDQLPIVLAAAGLLSATLAEALRPSQGLLQMMPTVVLSVLAALVVLYGRVSGDLAPYVAVHLALIAFVPLLQALYPTPVRQRFSIAIAIAFYLVARACELADLTLYDALGFVSGHTLKHLFMSIAALAVWRGLPHP</sequence>
<dbReference type="EMBL" id="REGR01000014">
    <property type="protein sequence ID" value="RXZ42445.1"/>
    <property type="molecule type" value="Genomic_DNA"/>
</dbReference>
<evidence type="ECO:0008006" key="4">
    <source>
        <dbReference type="Google" id="ProtNLM"/>
    </source>
</evidence>
<feature type="transmembrane region" description="Helical" evidence="1">
    <location>
        <begin position="116"/>
        <end position="134"/>
    </location>
</feature>
<name>A0ABY0FAF4_9NEIS</name>
<proteinExistence type="predicted"/>
<gene>
    <name evidence="2" type="ORF">EBB06_11060</name>
</gene>
<keyword evidence="1" id="KW-0472">Membrane</keyword>
<organism evidence="2 3">
    <name type="scientific">Crenobacter cavernae</name>
    <dbReference type="NCBI Taxonomy" id="2290923"/>
    <lineage>
        <taxon>Bacteria</taxon>
        <taxon>Pseudomonadati</taxon>
        <taxon>Pseudomonadota</taxon>
        <taxon>Betaproteobacteria</taxon>
        <taxon>Neisseriales</taxon>
        <taxon>Neisseriaceae</taxon>
        <taxon>Crenobacter</taxon>
    </lineage>
</organism>